<evidence type="ECO:0000256" key="8">
    <source>
        <dbReference type="ARBA" id="ARBA00023053"/>
    </source>
</evidence>
<evidence type="ECO:0000256" key="9">
    <source>
        <dbReference type="ARBA" id="ARBA00023065"/>
    </source>
</evidence>
<evidence type="ECO:0000256" key="14">
    <source>
        <dbReference type="ARBA" id="ARBA00040215"/>
    </source>
</evidence>
<feature type="transmembrane region" description="Helical" evidence="17">
    <location>
        <begin position="300"/>
        <end position="321"/>
    </location>
</feature>
<evidence type="ECO:0000256" key="5">
    <source>
        <dbReference type="ARBA" id="ARBA00022847"/>
    </source>
</evidence>
<evidence type="ECO:0000256" key="11">
    <source>
        <dbReference type="ARBA" id="ARBA00023180"/>
    </source>
</evidence>
<dbReference type="GO" id="GO:0005283">
    <property type="term" value="F:amino acid:sodium symporter activity"/>
    <property type="evidence" value="ECO:0007669"/>
    <property type="project" value="TreeGrafter"/>
</dbReference>
<dbReference type="AlphaFoldDB" id="A0A023FZZ9"/>
<evidence type="ECO:0000313" key="18">
    <source>
        <dbReference type="EMBL" id="JAC26343.1"/>
    </source>
</evidence>
<keyword evidence="15" id="KW-0479">Metal-binding</keyword>
<dbReference type="InterPro" id="IPR000175">
    <property type="entry name" value="Na/ntran_symport"/>
</dbReference>
<dbReference type="Pfam" id="PF00209">
    <property type="entry name" value="SNF"/>
    <property type="match status" value="1"/>
</dbReference>
<feature type="transmembrane region" description="Helical" evidence="17">
    <location>
        <begin position="513"/>
        <end position="534"/>
    </location>
</feature>
<evidence type="ECO:0000256" key="13">
    <source>
        <dbReference type="ARBA" id="ARBA00037785"/>
    </source>
</evidence>
<keyword evidence="3" id="KW-0813">Transport</keyword>
<feature type="transmembrane region" description="Helical" evidence="17">
    <location>
        <begin position="403"/>
        <end position="420"/>
    </location>
</feature>
<feature type="binding site" evidence="15">
    <location>
        <position position="379"/>
    </location>
    <ligand>
        <name>Na(+)</name>
        <dbReference type="ChEBI" id="CHEBI:29101"/>
        <label>1</label>
    </ligand>
</feature>
<keyword evidence="11" id="KW-0325">Glycoprotein</keyword>
<keyword evidence="12" id="KW-0739">Sodium transport</keyword>
<feature type="binding site" evidence="15">
    <location>
        <position position="274"/>
    </location>
    <ligand>
        <name>Na(+)</name>
        <dbReference type="ChEBI" id="CHEBI:29101"/>
        <label>1</label>
    </ligand>
</feature>
<feature type="binding site" evidence="15">
    <location>
        <position position="37"/>
    </location>
    <ligand>
        <name>Na(+)</name>
        <dbReference type="ChEBI" id="CHEBI:29101"/>
        <label>1</label>
    </ligand>
</feature>
<feature type="transmembrane region" description="Helical" evidence="17">
    <location>
        <begin position="218"/>
        <end position="239"/>
    </location>
</feature>
<feature type="transmembrane region" description="Helical" evidence="17">
    <location>
        <begin position="109"/>
        <end position="128"/>
    </location>
</feature>
<accession>A0A023FZZ9</accession>
<dbReference type="PANTHER" id="PTHR11616:SF321">
    <property type="entry name" value="SODIUM-DEPENDENT NUTRIENT AMINO ACID TRANSPORTER 1-RELATED"/>
    <property type="match status" value="1"/>
</dbReference>
<feature type="binding site" evidence="15">
    <location>
        <position position="375"/>
    </location>
    <ligand>
        <name>Na(+)</name>
        <dbReference type="ChEBI" id="CHEBI:29101"/>
        <label>1</label>
    </ligand>
</feature>
<feature type="disulfide bond" evidence="16">
    <location>
        <begin position="139"/>
        <end position="148"/>
    </location>
</feature>
<dbReference type="PANTHER" id="PTHR11616">
    <property type="entry name" value="SODIUM/CHLORIDE DEPENDENT TRANSPORTER"/>
    <property type="match status" value="1"/>
</dbReference>
<dbReference type="InterPro" id="IPR037272">
    <property type="entry name" value="SNS_sf"/>
</dbReference>
<dbReference type="PROSITE" id="PS00754">
    <property type="entry name" value="NA_NEUROTRAN_SYMP_2"/>
    <property type="match status" value="1"/>
</dbReference>
<keyword evidence="8 15" id="KW-0915">Sodium</keyword>
<feature type="transmembrane region" description="Helical" evidence="17">
    <location>
        <begin position="55"/>
        <end position="75"/>
    </location>
</feature>
<evidence type="ECO:0000256" key="10">
    <source>
        <dbReference type="ARBA" id="ARBA00023136"/>
    </source>
</evidence>
<evidence type="ECO:0000256" key="6">
    <source>
        <dbReference type="ARBA" id="ARBA00022970"/>
    </source>
</evidence>
<evidence type="ECO:0000256" key="15">
    <source>
        <dbReference type="PIRSR" id="PIRSR600175-1"/>
    </source>
</evidence>
<keyword evidence="10 17" id="KW-0472">Membrane</keyword>
<keyword evidence="5" id="KW-0769">Symport</keyword>
<dbReference type="SUPFAM" id="SSF161070">
    <property type="entry name" value="SNF-like"/>
    <property type="match status" value="1"/>
</dbReference>
<evidence type="ECO:0000256" key="17">
    <source>
        <dbReference type="SAM" id="Phobius"/>
    </source>
</evidence>
<evidence type="ECO:0000256" key="7">
    <source>
        <dbReference type="ARBA" id="ARBA00022989"/>
    </source>
</evidence>
<feature type="binding site" evidence="15">
    <location>
        <position position="41"/>
    </location>
    <ligand>
        <name>Na(+)</name>
        <dbReference type="ChEBI" id="CHEBI:29101"/>
        <label>1</label>
    </ligand>
</feature>
<dbReference type="GO" id="GO:0005886">
    <property type="term" value="C:plasma membrane"/>
    <property type="evidence" value="ECO:0007669"/>
    <property type="project" value="TreeGrafter"/>
</dbReference>
<keyword evidence="9" id="KW-0406">Ion transport</keyword>
<feature type="transmembrane region" description="Helical" evidence="17">
    <location>
        <begin position="479"/>
        <end position="498"/>
    </location>
</feature>
<evidence type="ECO:0000256" key="3">
    <source>
        <dbReference type="ARBA" id="ARBA00022448"/>
    </source>
</evidence>
<feature type="transmembrane region" description="Helical" evidence="17">
    <location>
        <begin position="440"/>
        <end position="458"/>
    </location>
</feature>
<dbReference type="PRINTS" id="PR00176">
    <property type="entry name" value="NANEUSMPORT"/>
</dbReference>
<evidence type="ECO:0000256" key="4">
    <source>
        <dbReference type="ARBA" id="ARBA00022692"/>
    </source>
</evidence>
<keyword evidence="4 17" id="KW-0812">Transmembrane</keyword>
<evidence type="ECO:0000256" key="12">
    <source>
        <dbReference type="ARBA" id="ARBA00023201"/>
    </source>
</evidence>
<keyword evidence="7 17" id="KW-1133">Transmembrane helix</keyword>
<organism evidence="18">
    <name type="scientific">Amblyomma parvum</name>
    <name type="common">South American tick</name>
    <dbReference type="NCBI Taxonomy" id="251391"/>
    <lineage>
        <taxon>Eukaryota</taxon>
        <taxon>Metazoa</taxon>
        <taxon>Ecdysozoa</taxon>
        <taxon>Arthropoda</taxon>
        <taxon>Chelicerata</taxon>
        <taxon>Arachnida</taxon>
        <taxon>Acari</taxon>
        <taxon>Parasitiformes</taxon>
        <taxon>Ixodida</taxon>
        <taxon>Ixodoidea</taxon>
        <taxon>Ixodidae</taxon>
        <taxon>Amblyomminae</taxon>
        <taxon>Amblyomma</taxon>
    </lineage>
</organism>
<proteinExistence type="evidence at transcript level"/>
<dbReference type="GO" id="GO:0089718">
    <property type="term" value="P:amino acid import across plasma membrane"/>
    <property type="evidence" value="ECO:0007669"/>
    <property type="project" value="TreeGrafter"/>
</dbReference>
<keyword evidence="16" id="KW-1015">Disulfide bond</keyword>
<name>A0A023FZZ9_AMBPA</name>
<dbReference type="GO" id="GO:0046872">
    <property type="term" value="F:metal ion binding"/>
    <property type="evidence" value="ECO:0007669"/>
    <property type="project" value="UniProtKB-KW"/>
</dbReference>
<comment type="subcellular location">
    <subcellularLocation>
        <location evidence="1">Membrane</location>
        <topology evidence="1">Multi-pass membrane protein</topology>
    </subcellularLocation>
</comment>
<comment type="function">
    <text evidence="13">Unusual broad substrate spectrum amino acid:sodium cotransporter that promotes absorption of the D isomers of essential amino acids. Neutral amino acids are the preferred substrates, especially methionine and phenylalanine.</text>
</comment>
<evidence type="ECO:0000256" key="1">
    <source>
        <dbReference type="ARBA" id="ARBA00004141"/>
    </source>
</evidence>
<evidence type="ECO:0000256" key="16">
    <source>
        <dbReference type="PIRSR" id="PIRSR600175-2"/>
    </source>
</evidence>
<comment type="similarity">
    <text evidence="2">Belongs to the sodium:neurotransmitter symporter (SNF) (TC 2.A.22) family.</text>
</comment>
<dbReference type="PROSITE" id="PS50267">
    <property type="entry name" value="NA_NEUROTRAN_SYMP_3"/>
    <property type="match status" value="1"/>
</dbReference>
<feature type="transmembrane region" description="Helical" evidence="17">
    <location>
        <begin position="271"/>
        <end position="288"/>
    </location>
</feature>
<keyword evidence="6" id="KW-0029">Amino-acid transport</keyword>
<dbReference type="GO" id="GO:0015179">
    <property type="term" value="F:L-amino acid transmembrane transporter activity"/>
    <property type="evidence" value="ECO:0007669"/>
    <property type="project" value="TreeGrafter"/>
</dbReference>
<protein>
    <recommendedName>
        <fullName evidence="14">Sodium-dependent nutrient amino acid transporter 1</fullName>
    </recommendedName>
</protein>
<dbReference type="EMBL" id="GBBL01000977">
    <property type="protein sequence ID" value="JAC26343.1"/>
    <property type="molecule type" value="mRNA"/>
</dbReference>
<evidence type="ECO:0000256" key="2">
    <source>
        <dbReference type="ARBA" id="ARBA00006459"/>
    </source>
</evidence>
<sequence length="597" mass="65870">MAESIENACSLKQAEAEVRPQWNKGLQFFLSCLSISVGLGNVWRFPTLAYQNGGGAFLIPYLVLLCIVGKPVYFLELAIGQFTGRGVVQTWNCAPGFKGISVAQFVTSFYILVSYNYIMALCLFYLFASMQSTLPWTLCDPEWSDENCFRQSALNRTTNFTGNATSSTEQFFRNFVLRDTGEFKMPSSFDWRMALCLLFSWLVQAASTLRGVHSIGKVAYLTSTFPYVVLLSLLVVACLQEGATRGLAALFVPQWSRILEIQVWFNACEQSFFSLGIGMGVLTMYSSYNDFAHKVSRDAFLISIADTATSLLAGSVVFSTLGSLAHQLGTEDISHVLKGTSDLGLAFVTYPEALSRISVVPQLWSVLFFFMLFLLGLGSCVSNIQLMAAVLEDRYPNLQSFKGSTVLSLCAVCFGTGLVLCTDSGNVLRLLFDNYGVGRALFLYAIFEVVGIVWVYGWKNICNDVGYMLGKPLSWYWKITWGILTPISLIAIFVYGTVTEKSSSKLPPIGQTIGWILAAIAVGQIVLWMIVAFIRAPGPGVLKKLKATFQATDKFGPRDPDVHKDWLSWKASLKKTAIPSSCINSASKHVNQAFTLD</sequence>
<reference evidence="18" key="1">
    <citation type="submission" date="2014-03" db="EMBL/GenBank/DDBJ databases">
        <title>The sialotranscriptome of Amblyomma triste, Amblyomma parvum and Amblyomma cajennense ticks, uncovered by 454-based RNA-seq.</title>
        <authorList>
            <person name="Garcia G.R."/>
            <person name="Gardinassi L.G."/>
            <person name="Ribeiro J.M."/>
            <person name="Anatrielo E."/>
            <person name="Ferreira B.R."/>
            <person name="Moreira H.N."/>
            <person name="Mafra C."/>
            <person name="Olegario M.M."/>
            <person name="Szabo P.J."/>
            <person name="Miranda-Santos I.K."/>
            <person name="Maruyama S.R."/>
        </authorList>
    </citation>
    <scope>NUCLEOTIDE SEQUENCE</scope>
    <source>
        <strain evidence="18">Araguapaz</strain>
        <tissue evidence="18">Salivary glands</tissue>
    </source>
</reference>
<feature type="transmembrane region" description="Helical" evidence="17">
    <location>
        <begin position="363"/>
        <end position="391"/>
    </location>
</feature>